<dbReference type="EMBL" id="FOXA01000034">
    <property type="protein sequence ID" value="SFQ09772.1"/>
    <property type="molecule type" value="Genomic_DNA"/>
</dbReference>
<feature type="transmembrane region" description="Helical" evidence="5">
    <location>
        <begin position="398"/>
        <end position="414"/>
    </location>
</feature>
<accession>A0A1I5VQP9</accession>
<keyword evidence="8" id="KW-1185">Reference proteome</keyword>
<evidence type="ECO:0000259" key="6">
    <source>
        <dbReference type="Pfam" id="PF04932"/>
    </source>
</evidence>
<comment type="subcellular location">
    <subcellularLocation>
        <location evidence="1">Membrane</location>
        <topology evidence="1">Multi-pass membrane protein</topology>
    </subcellularLocation>
</comment>
<name>A0A1I5VQP9_9RHOB</name>
<evidence type="ECO:0000256" key="3">
    <source>
        <dbReference type="ARBA" id="ARBA00022989"/>
    </source>
</evidence>
<feature type="transmembrane region" description="Helical" evidence="5">
    <location>
        <begin position="133"/>
        <end position="156"/>
    </location>
</feature>
<dbReference type="PANTHER" id="PTHR37422">
    <property type="entry name" value="TEICHURONIC ACID BIOSYNTHESIS PROTEIN TUAE"/>
    <property type="match status" value="1"/>
</dbReference>
<organism evidence="7 8">
    <name type="scientific">Tranquillimonas alkanivorans</name>
    <dbReference type="NCBI Taxonomy" id="441119"/>
    <lineage>
        <taxon>Bacteria</taxon>
        <taxon>Pseudomonadati</taxon>
        <taxon>Pseudomonadota</taxon>
        <taxon>Alphaproteobacteria</taxon>
        <taxon>Rhodobacterales</taxon>
        <taxon>Roseobacteraceae</taxon>
        <taxon>Tranquillimonas</taxon>
    </lineage>
</organism>
<dbReference type="PANTHER" id="PTHR37422:SF17">
    <property type="entry name" value="O-ANTIGEN LIGASE"/>
    <property type="match status" value="1"/>
</dbReference>
<sequence>MRERGIPPPDGLSIKWRTLECWSVGIALVVQSGAVMVLAFTGWDGNLTSSGRSILQLMVLPVYAVTIALLARTPMQFMAAVRRNLFLALLLVLPFLSVLWSISPSITFRRAIGLALSILLAYHIAIRFTPRQFLVLTVLLLGGCMVLSLIFAVALPGWAFMPENQNLRGVFNHKNVLGWYAAVSTLASATLLSDRAFGFRPMAMFFFAVSVTCLLLSRSTTGLVTALSAACFAAFYVALARSRASERVVLILVGVQAAVVFIVSVDIFLGVLLEGTGKDASFTGRTPLWALVDEAIWRRLLLGYGYQAFWTEGNGEAWSIWTEVAWMAPHAHNGFRDSMLSFGIVGTLVLLIVIFRAIRSGALLHCRYPKEHWLWLNVMICVYLVMNLTESTLLNQNSLLFIIFTTAILMISLGDRRGKGAPPLSNAQ</sequence>
<feature type="transmembrane region" description="Helical" evidence="5">
    <location>
        <begin position="84"/>
        <end position="102"/>
    </location>
</feature>
<feature type="transmembrane region" description="Helical" evidence="5">
    <location>
        <begin position="248"/>
        <end position="273"/>
    </location>
</feature>
<feature type="transmembrane region" description="Helical" evidence="5">
    <location>
        <begin position="53"/>
        <end position="72"/>
    </location>
</feature>
<feature type="domain" description="O-antigen ligase-related" evidence="6">
    <location>
        <begin position="206"/>
        <end position="351"/>
    </location>
</feature>
<dbReference type="Pfam" id="PF04932">
    <property type="entry name" value="Wzy_C"/>
    <property type="match status" value="1"/>
</dbReference>
<feature type="transmembrane region" description="Helical" evidence="5">
    <location>
        <begin position="176"/>
        <end position="192"/>
    </location>
</feature>
<proteinExistence type="predicted"/>
<dbReference type="InterPro" id="IPR007016">
    <property type="entry name" value="O-antigen_ligase-rel_domated"/>
</dbReference>
<keyword evidence="3 5" id="KW-1133">Transmembrane helix</keyword>
<keyword evidence="4 5" id="KW-0472">Membrane</keyword>
<gene>
    <name evidence="7" type="ORF">SAMN04488047_13421</name>
</gene>
<dbReference type="GO" id="GO:0016020">
    <property type="term" value="C:membrane"/>
    <property type="evidence" value="ECO:0007669"/>
    <property type="project" value="UniProtKB-SubCell"/>
</dbReference>
<evidence type="ECO:0000256" key="2">
    <source>
        <dbReference type="ARBA" id="ARBA00022692"/>
    </source>
</evidence>
<evidence type="ECO:0000256" key="1">
    <source>
        <dbReference type="ARBA" id="ARBA00004141"/>
    </source>
</evidence>
<protein>
    <submittedName>
        <fullName evidence="7">O-antigen ligase</fullName>
    </submittedName>
</protein>
<feature type="transmembrane region" description="Helical" evidence="5">
    <location>
        <begin position="21"/>
        <end position="41"/>
    </location>
</feature>
<evidence type="ECO:0000313" key="8">
    <source>
        <dbReference type="Proteomes" id="UP000199356"/>
    </source>
</evidence>
<feature type="transmembrane region" description="Helical" evidence="5">
    <location>
        <begin position="108"/>
        <end position="126"/>
    </location>
</feature>
<dbReference type="GO" id="GO:0016874">
    <property type="term" value="F:ligase activity"/>
    <property type="evidence" value="ECO:0007669"/>
    <property type="project" value="UniProtKB-KW"/>
</dbReference>
<feature type="transmembrane region" description="Helical" evidence="5">
    <location>
        <begin position="223"/>
        <end position="241"/>
    </location>
</feature>
<dbReference type="Proteomes" id="UP000199356">
    <property type="component" value="Unassembled WGS sequence"/>
</dbReference>
<dbReference type="InterPro" id="IPR051533">
    <property type="entry name" value="WaaL-like"/>
</dbReference>
<keyword evidence="7" id="KW-0436">Ligase</keyword>
<evidence type="ECO:0000313" key="7">
    <source>
        <dbReference type="EMBL" id="SFQ09772.1"/>
    </source>
</evidence>
<dbReference type="STRING" id="441119.SAMN04488047_13421"/>
<feature type="transmembrane region" description="Helical" evidence="5">
    <location>
        <begin position="370"/>
        <end position="386"/>
    </location>
</feature>
<dbReference type="AlphaFoldDB" id="A0A1I5VQP9"/>
<feature type="transmembrane region" description="Helical" evidence="5">
    <location>
        <begin position="339"/>
        <end position="358"/>
    </location>
</feature>
<evidence type="ECO:0000256" key="5">
    <source>
        <dbReference type="SAM" id="Phobius"/>
    </source>
</evidence>
<evidence type="ECO:0000256" key="4">
    <source>
        <dbReference type="ARBA" id="ARBA00023136"/>
    </source>
</evidence>
<reference evidence="7 8" key="1">
    <citation type="submission" date="2016-10" db="EMBL/GenBank/DDBJ databases">
        <authorList>
            <person name="de Groot N.N."/>
        </authorList>
    </citation>
    <scope>NUCLEOTIDE SEQUENCE [LARGE SCALE GENOMIC DNA]</scope>
    <source>
        <strain evidence="7 8">DSM 19547</strain>
    </source>
</reference>
<feature type="transmembrane region" description="Helical" evidence="5">
    <location>
        <begin position="199"/>
        <end position="217"/>
    </location>
</feature>
<keyword evidence="2 5" id="KW-0812">Transmembrane</keyword>